<reference evidence="1 2" key="1">
    <citation type="submission" date="2017-04" db="EMBL/GenBank/DDBJ databases">
        <authorList>
            <person name="Afonso C.L."/>
            <person name="Miller P.J."/>
            <person name="Scott M.A."/>
            <person name="Spackman E."/>
            <person name="Goraichik I."/>
            <person name="Dimitrov K.M."/>
            <person name="Suarez D.L."/>
            <person name="Swayne D.E."/>
        </authorList>
    </citation>
    <scope>NUCLEOTIDE SEQUENCE [LARGE SCALE GENOMIC DNA]</scope>
</reference>
<gene>
    <name evidence="1" type="ORF">KASA_0Q03080G</name>
</gene>
<organism evidence="1 2">
    <name type="scientific">Maudiozyma saulgeensis</name>
    <dbReference type="NCBI Taxonomy" id="1789683"/>
    <lineage>
        <taxon>Eukaryota</taxon>
        <taxon>Fungi</taxon>
        <taxon>Dikarya</taxon>
        <taxon>Ascomycota</taxon>
        <taxon>Saccharomycotina</taxon>
        <taxon>Saccharomycetes</taxon>
        <taxon>Saccharomycetales</taxon>
        <taxon>Saccharomycetaceae</taxon>
        <taxon>Maudiozyma</taxon>
    </lineage>
</organism>
<dbReference type="OrthoDB" id="4071344at2759"/>
<accession>A0A1X7QWW4</accession>
<evidence type="ECO:0000313" key="2">
    <source>
        <dbReference type="Proteomes" id="UP000196158"/>
    </source>
</evidence>
<sequence length="318" mass="38160">MDAIQKNDSIILKGTNFKSKPVFACFKYSKFDTMVPDLMMKYGKSVTNEQPIKGKEFLYRGERSSPKFRPVPINLQPYFLPFYYSMLLVVGSDERDTLVLTSPIAENVRRLLGFSRWSRKHEKHECMLRHIENEIKFVPLSYNCTLKKLEKDWHKTVRLRKRDTVELYVVPKPNEYFPMLFINCSNDNIKNIYKNITALMIARNDPIYYCPFLFTCAIFRPIIFNIIENRIEYKQRLPNIDVTDEEFAMRREEWVDRERRHMISDCRCRSNTAIVPEVQQRSIWSWHSVEVIYYTYDCYQRLPDPPYYTPIHHNCKSH</sequence>
<name>A0A1X7QWW4_9SACH</name>
<evidence type="ECO:0000313" key="1">
    <source>
        <dbReference type="EMBL" id="SMN17927.1"/>
    </source>
</evidence>
<keyword evidence="2" id="KW-1185">Reference proteome</keyword>
<proteinExistence type="predicted"/>
<dbReference type="AlphaFoldDB" id="A0A1X7QWW4"/>
<dbReference type="EMBL" id="FXLY01000002">
    <property type="protein sequence ID" value="SMN17927.1"/>
    <property type="molecule type" value="Genomic_DNA"/>
</dbReference>
<dbReference type="Proteomes" id="UP000196158">
    <property type="component" value="Unassembled WGS sequence"/>
</dbReference>
<protein>
    <submittedName>
        <fullName evidence="1">Uncharacterized protein</fullName>
    </submittedName>
</protein>